<dbReference type="PANTHER" id="PTHR11662:SF411">
    <property type="entry name" value="GH05102P"/>
    <property type="match status" value="1"/>
</dbReference>
<protein>
    <submittedName>
        <fullName evidence="6">Sialin-like isoform X1</fullName>
    </submittedName>
</protein>
<keyword evidence="3 5" id="KW-1133">Transmembrane helix</keyword>
<dbReference type="GO" id="GO:0016020">
    <property type="term" value="C:membrane"/>
    <property type="evidence" value="ECO:0007669"/>
    <property type="project" value="UniProtKB-SubCell"/>
</dbReference>
<comment type="subcellular location">
    <subcellularLocation>
        <location evidence="1">Membrane</location>
        <topology evidence="1">Multi-pass membrane protein</topology>
    </subcellularLocation>
</comment>
<dbReference type="Pfam" id="PF07690">
    <property type="entry name" value="MFS_1"/>
    <property type="match status" value="1"/>
</dbReference>
<feature type="transmembrane region" description="Helical" evidence="5">
    <location>
        <begin position="213"/>
        <end position="236"/>
    </location>
</feature>
<keyword evidence="4 5" id="KW-0472">Membrane</keyword>
<proteinExistence type="predicted"/>
<dbReference type="Proteomes" id="UP001607302">
    <property type="component" value="Unassembled WGS sequence"/>
</dbReference>
<sequence>MADIVKRGSVQLVKRGSIQIKHAAKEVREMEGTMKCSEMKEVLYLVLAAVRARHIVAALVAMGFALCGAVEVSSSVALLAKQEDNHAIIDTSWHCDMLVNISSRNRTEDFEVILLELPPEERTESIMREAFLWGQVAGPILGGCLVWGRSGPSMVFSRAVLSACLASLLVPAAWRGPSHVALRLFQGLCTGATMPAAHMLAMTWFKSNHRTTIYNVSIISPFKAVSVGYCLTGWIGTAVVRTFGRDSLCYGLVFLALCWYFAFGRFVKDTPKSYQHDTNAAVIPWGKLLRSVPVWASAVATMGNQWGDATLALGMTKYLKLIYGFSTANDSVLTTLPHIGHFMAALTCGLLVDHVRESRIVSTTTARKLVVYTAHFIPAALLFVAGYAGCQALGAAWLGIAALLVSGTAPAGALAAIADLAPAESPACAAAACALCSTLGAAGLLAANYFVTQALHGSIAGSWRLVFGVASVVLLSTAAVFLALGKGVPQPWIPSVARPRSHDVIYEQDPLELDYEDVAVQTEPFSHYSYDDDVESLKNLPRSSSIHSKISAISINQLS</sequence>
<dbReference type="InterPro" id="IPR050382">
    <property type="entry name" value="MFS_Na/Anion_cotransporter"/>
</dbReference>
<dbReference type="Gene3D" id="1.20.1250.20">
    <property type="entry name" value="MFS general substrate transporter like domains"/>
    <property type="match status" value="1"/>
</dbReference>
<organism evidence="6 7">
    <name type="scientific">Vespula squamosa</name>
    <name type="common">Southern yellow jacket</name>
    <name type="synonym">Wasp</name>
    <dbReference type="NCBI Taxonomy" id="30214"/>
    <lineage>
        <taxon>Eukaryota</taxon>
        <taxon>Metazoa</taxon>
        <taxon>Ecdysozoa</taxon>
        <taxon>Arthropoda</taxon>
        <taxon>Hexapoda</taxon>
        <taxon>Insecta</taxon>
        <taxon>Pterygota</taxon>
        <taxon>Neoptera</taxon>
        <taxon>Endopterygota</taxon>
        <taxon>Hymenoptera</taxon>
        <taxon>Apocrita</taxon>
        <taxon>Aculeata</taxon>
        <taxon>Vespoidea</taxon>
        <taxon>Vespidae</taxon>
        <taxon>Vespinae</taxon>
        <taxon>Vespula</taxon>
    </lineage>
</organism>
<feature type="transmembrane region" description="Helical" evidence="5">
    <location>
        <begin position="395"/>
        <end position="417"/>
    </location>
</feature>
<dbReference type="InterPro" id="IPR011701">
    <property type="entry name" value="MFS"/>
</dbReference>
<feature type="transmembrane region" description="Helical" evidence="5">
    <location>
        <begin position="429"/>
        <end position="451"/>
    </location>
</feature>
<accession>A0ABD2A3W1</accession>
<gene>
    <name evidence="6" type="ORF">V1478_014865</name>
</gene>
<keyword evidence="2 5" id="KW-0812">Transmembrane</keyword>
<feature type="transmembrane region" description="Helical" evidence="5">
    <location>
        <begin position="130"/>
        <end position="148"/>
    </location>
</feature>
<evidence type="ECO:0000256" key="2">
    <source>
        <dbReference type="ARBA" id="ARBA00022692"/>
    </source>
</evidence>
<feature type="transmembrane region" description="Helical" evidence="5">
    <location>
        <begin position="155"/>
        <end position="174"/>
    </location>
</feature>
<feature type="transmembrane region" description="Helical" evidence="5">
    <location>
        <begin position="463"/>
        <end position="484"/>
    </location>
</feature>
<reference evidence="6 7" key="1">
    <citation type="journal article" date="2024" name="Ann. Entomol. Soc. Am.">
        <title>Genomic analyses of the southern and eastern yellowjacket wasps (Hymenoptera: Vespidae) reveal evolutionary signatures of social life.</title>
        <authorList>
            <person name="Catto M.A."/>
            <person name="Caine P.B."/>
            <person name="Orr S.E."/>
            <person name="Hunt B.G."/>
            <person name="Goodisman M.A.D."/>
        </authorList>
    </citation>
    <scope>NUCLEOTIDE SEQUENCE [LARGE SCALE GENOMIC DNA]</scope>
    <source>
        <strain evidence="6">233</strain>
        <tissue evidence="6">Head and thorax</tissue>
    </source>
</reference>
<feature type="transmembrane region" description="Helical" evidence="5">
    <location>
        <begin position="42"/>
        <end position="66"/>
    </location>
</feature>
<evidence type="ECO:0000256" key="3">
    <source>
        <dbReference type="ARBA" id="ARBA00022989"/>
    </source>
</evidence>
<evidence type="ECO:0000313" key="6">
    <source>
        <dbReference type="EMBL" id="KAL2715167.1"/>
    </source>
</evidence>
<feature type="transmembrane region" description="Helical" evidence="5">
    <location>
        <begin position="180"/>
        <end position="201"/>
    </location>
</feature>
<evidence type="ECO:0000256" key="4">
    <source>
        <dbReference type="ARBA" id="ARBA00023136"/>
    </source>
</evidence>
<dbReference type="PANTHER" id="PTHR11662">
    <property type="entry name" value="SOLUTE CARRIER FAMILY 17"/>
    <property type="match status" value="1"/>
</dbReference>
<evidence type="ECO:0000313" key="7">
    <source>
        <dbReference type="Proteomes" id="UP001607302"/>
    </source>
</evidence>
<dbReference type="InterPro" id="IPR036259">
    <property type="entry name" value="MFS_trans_sf"/>
</dbReference>
<feature type="transmembrane region" description="Helical" evidence="5">
    <location>
        <begin position="369"/>
        <end position="389"/>
    </location>
</feature>
<evidence type="ECO:0000256" key="5">
    <source>
        <dbReference type="SAM" id="Phobius"/>
    </source>
</evidence>
<name>A0ABD2A3W1_VESSQ</name>
<evidence type="ECO:0000256" key="1">
    <source>
        <dbReference type="ARBA" id="ARBA00004141"/>
    </source>
</evidence>
<comment type="caution">
    <text evidence="6">The sequence shown here is derived from an EMBL/GenBank/DDBJ whole genome shotgun (WGS) entry which is preliminary data.</text>
</comment>
<dbReference type="AlphaFoldDB" id="A0ABD2A3W1"/>
<dbReference type="EMBL" id="JAUDFV010000155">
    <property type="protein sequence ID" value="KAL2715167.1"/>
    <property type="molecule type" value="Genomic_DNA"/>
</dbReference>
<feature type="transmembrane region" description="Helical" evidence="5">
    <location>
        <begin position="248"/>
        <end position="267"/>
    </location>
</feature>
<keyword evidence="7" id="KW-1185">Reference proteome</keyword>
<dbReference type="SUPFAM" id="SSF103473">
    <property type="entry name" value="MFS general substrate transporter"/>
    <property type="match status" value="1"/>
</dbReference>